<feature type="domain" description="Formyl transferase N-terminal" evidence="5">
    <location>
        <begin position="29"/>
        <end position="181"/>
    </location>
</feature>
<evidence type="ECO:0000256" key="3">
    <source>
        <dbReference type="ARBA" id="ARBA00022679"/>
    </source>
</evidence>
<dbReference type="InterPro" id="IPR005794">
    <property type="entry name" value="Fmt"/>
</dbReference>
<dbReference type="Pfam" id="PF02911">
    <property type="entry name" value="Formyl_trans_C"/>
    <property type="match status" value="1"/>
</dbReference>
<dbReference type="Pfam" id="PF00551">
    <property type="entry name" value="Formyl_trans_N"/>
    <property type="match status" value="1"/>
</dbReference>
<dbReference type="InterPro" id="IPR005793">
    <property type="entry name" value="Formyl_trans_C"/>
</dbReference>
<keyword evidence="3" id="KW-0808">Transferase</keyword>
<dbReference type="CDD" id="cd08704">
    <property type="entry name" value="Met_tRNA_FMT_C"/>
    <property type="match status" value="1"/>
</dbReference>
<accession>A0A381YM54</accession>
<dbReference type="InterPro" id="IPR041711">
    <property type="entry name" value="Met-tRNA-FMT_N"/>
</dbReference>
<dbReference type="AlphaFoldDB" id="A0A381YM54"/>
<dbReference type="InterPro" id="IPR036477">
    <property type="entry name" value="Formyl_transf_N_sf"/>
</dbReference>
<dbReference type="EMBL" id="UINC01018557">
    <property type="protein sequence ID" value="SVA78060.1"/>
    <property type="molecule type" value="Genomic_DNA"/>
</dbReference>
<reference evidence="7" key="1">
    <citation type="submission" date="2018-05" db="EMBL/GenBank/DDBJ databases">
        <authorList>
            <person name="Lanie J.A."/>
            <person name="Ng W.-L."/>
            <person name="Kazmierczak K.M."/>
            <person name="Andrzejewski T.M."/>
            <person name="Davidsen T.M."/>
            <person name="Wayne K.J."/>
            <person name="Tettelin H."/>
            <person name="Glass J.I."/>
            <person name="Rusch D."/>
            <person name="Podicherti R."/>
            <person name="Tsui H.-C.T."/>
            <person name="Winkler M.E."/>
        </authorList>
    </citation>
    <scope>NUCLEOTIDE SEQUENCE</scope>
</reference>
<gene>
    <name evidence="7" type="ORF">METZ01_LOCUS130914</name>
</gene>
<sequence length="313" mass="34511">MISQQNIIFAGSSLFSLRPLEAILELGFKSVSVLTQPKKQQGRGLKHKTNPLMGTALDMGLEVFSYESLKEQSVEQDIVGLSPNVLLTVSYGQTIPKKILNLFSHDVLNIHPSLLPLWRGASPIQSAILNGDKTTGVSIMRMTPSLDEGPVFISKELQIDKKDNSENLTEKLSLLAANILTTSLEKILEGTLKAKDQNHDKATISEKIIKQDGKISWQKRAESIDQQIRAYNPWPVAFTYIDGRYIRIWEAEVSAETNTHNKPGVVLDCNNNGIMVSTGKGNLLIKTIQLEGKKAISGGDFGKGFNILNKTLN</sequence>
<keyword evidence="4" id="KW-0648">Protein biosynthesis</keyword>
<dbReference type="EC" id="2.1.2.9" evidence="2"/>
<dbReference type="Gene3D" id="3.10.25.10">
    <property type="entry name" value="Formyl transferase, C-terminal domain"/>
    <property type="match status" value="1"/>
</dbReference>
<dbReference type="InterPro" id="IPR037022">
    <property type="entry name" value="Formyl_trans_C_sf"/>
</dbReference>
<dbReference type="PANTHER" id="PTHR11138:SF5">
    <property type="entry name" value="METHIONYL-TRNA FORMYLTRANSFERASE, MITOCHONDRIAL"/>
    <property type="match status" value="1"/>
</dbReference>
<dbReference type="InterPro" id="IPR011034">
    <property type="entry name" value="Formyl_transferase-like_C_sf"/>
</dbReference>
<dbReference type="Gene3D" id="3.40.50.170">
    <property type="entry name" value="Formyl transferase, N-terminal domain"/>
    <property type="match status" value="1"/>
</dbReference>
<evidence type="ECO:0000256" key="2">
    <source>
        <dbReference type="ARBA" id="ARBA00012261"/>
    </source>
</evidence>
<dbReference type="SUPFAM" id="SSF50486">
    <property type="entry name" value="FMT C-terminal domain-like"/>
    <property type="match status" value="1"/>
</dbReference>
<dbReference type="NCBIfam" id="TIGR00460">
    <property type="entry name" value="fmt"/>
    <property type="match status" value="1"/>
</dbReference>
<protein>
    <recommendedName>
        <fullName evidence="2">methionyl-tRNA formyltransferase</fullName>
        <ecNumber evidence="2">2.1.2.9</ecNumber>
    </recommendedName>
</protein>
<dbReference type="InterPro" id="IPR044135">
    <property type="entry name" value="Met-tRNA-FMT_C"/>
</dbReference>
<dbReference type="CDD" id="cd08646">
    <property type="entry name" value="FMT_core_Met-tRNA-FMT_N"/>
    <property type="match status" value="1"/>
</dbReference>
<comment type="similarity">
    <text evidence="1">Belongs to the Fmt family.</text>
</comment>
<dbReference type="GO" id="GO:0005829">
    <property type="term" value="C:cytosol"/>
    <property type="evidence" value="ECO:0007669"/>
    <property type="project" value="TreeGrafter"/>
</dbReference>
<evidence type="ECO:0000313" key="7">
    <source>
        <dbReference type="EMBL" id="SVA78060.1"/>
    </source>
</evidence>
<dbReference type="InterPro" id="IPR002376">
    <property type="entry name" value="Formyl_transf_N"/>
</dbReference>
<name>A0A381YM54_9ZZZZ</name>
<proteinExistence type="inferred from homology"/>
<evidence type="ECO:0000259" key="6">
    <source>
        <dbReference type="Pfam" id="PF02911"/>
    </source>
</evidence>
<dbReference type="PANTHER" id="PTHR11138">
    <property type="entry name" value="METHIONYL-TRNA FORMYLTRANSFERASE"/>
    <property type="match status" value="1"/>
</dbReference>
<feature type="domain" description="Formyl transferase C-terminal" evidence="6">
    <location>
        <begin position="207"/>
        <end position="306"/>
    </location>
</feature>
<organism evidence="7">
    <name type="scientific">marine metagenome</name>
    <dbReference type="NCBI Taxonomy" id="408172"/>
    <lineage>
        <taxon>unclassified sequences</taxon>
        <taxon>metagenomes</taxon>
        <taxon>ecological metagenomes</taxon>
    </lineage>
</organism>
<evidence type="ECO:0000256" key="4">
    <source>
        <dbReference type="ARBA" id="ARBA00022917"/>
    </source>
</evidence>
<dbReference type="GO" id="GO:0004479">
    <property type="term" value="F:methionyl-tRNA formyltransferase activity"/>
    <property type="evidence" value="ECO:0007669"/>
    <property type="project" value="UniProtKB-EC"/>
</dbReference>
<evidence type="ECO:0000259" key="5">
    <source>
        <dbReference type="Pfam" id="PF00551"/>
    </source>
</evidence>
<dbReference type="SUPFAM" id="SSF53328">
    <property type="entry name" value="Formyltransferase"/>
    <property type="match status" value="1"/>
</dbReference>
<evidence type="ECO:0000256" key="1">
    <source>
        <dbReference type="ARBA" id="ARBA00010699"/>
    </source>
</evidence>
<dbReference type="HAMAP" id="MF_00182">
    <property type="entry name" value="Formyl_trans"/>
    <property type="match status" value="1"/>
</dbReference>